<feature type="transmembrane region" description="Helical" evidence="1">
    <location>
        <begin position="268"/>
        <end position="285"/>
    </location>
</feature>
<keyword evidence="1" id="KW-1133">Transmembrane helix</keyword>
<dbReference type="EMBL" id="CP144373">
    <property type="protein sequence ID" value="XCH47118.1"/>
    <property type="molecule type" value="Genomic_DNA"/>
</dbReference>
<keyword evidence="1" id="KW-0812">Transmembrane</keyword>
<name>A0AAU8GXA2_9BACT</name>
<protein>
    <recommendedName>
        <fullName evidence="3">DUF304 domain-containing protein</fullName>
    </recommendedName>
</protein>
<accession>A0AAU8GXA2</accession>
<keyword evidence="1" id="KW-0472">Membrane</keyword>
<dbReference type="AlphaFoldDB" id="A0AAU8GXA2"/>
<dbReference type="KEGG" id="taut:V4D30_02295"/>
<gene>
    <name evidence="2" type="ORF">V4D30_02295</name>
</gene>
<feature type="transmembrane region" description="Helical" evidence="1">
    <location>
        <begin position="60"/>
        <end position="84"/>
    </location>
</feature>
<proteinExistence type="predicted"/>
<feature type="transmembrane region" description="Helical" evidence="1">
    <location>
        <begin position="29"/>
        <end position="48"/>
    </location>
</feature>
<sequence length="392" mass="46328">MKLSERENIWSESLELISKEGIFTKDVKIIFLLLILVIVELPIFLILIEKLLVEKKELLLFTFIMVFLVIVILIFISAPPKLFLISVQSSNRFMELGWIKYRIFRKKEKIPFESLLKINVSLYKIGKEKRIRMEMETNYKKITAFFEIDEVENNEDIAKIFLNLALISGFQTYTAYRKVDGFRINFSKGFDERRKITDSGELFFEEEKLEIDRNSINIPYLIIEELGHSRIKLYRKPNTYDILRLLLVFVVFPILLIMLLFFKSLKNPLSLVLPFLFYFLIFNVMRKMIAPINVTIDRLRGVITVKKLIISVIIPISQIKQIEIRDQISSRTGTFLFYVDARTTSGKKYQLFFTEFPRQTEKIYRTFEDLTLLLDYISKGLKIPVINLCNKI</sequence>
<evidence type="ECO:0008006" key="3">
    <source>
        <dbReference type="Google" id="ProtNLM"/>
    </source>
</evidence>
<dbReference type="RefSeq" id="WP_353684645.1">
    <property type="nucleotide sequence ID" value="NZ_CP144373.1"/>
</dbReference>
<evidence type="ECO:0000256" key="1">
    <source>
        <dbReference type="SAM" id="Phobius"/>
    </source>
</evidence>
<feature type="transmembrane region" description="Helical" evidence="1">
    <location>
        <begin position="242"/>
        <end position="262"/>
    </location>
</feature>
<reference evidence="2" key="1">
    <citation type="submission" date="2024-01" db="EMBL/GenBank/DDBJ databases">
        <title>The first autotrophic representatives of the genus Thermodesulfovibrio.</title>
        <authorList>
            <person name="Maltseva A.I."/>
            <person name="Elcheninov A.G."/>
            <person name="Kublanov I.V."/>
            <person name="Lebedinsky A.V."/>
            <person name="Frolov E.N."/>
        </authorList>
    </citation>
    <scope>NUCLEOTIDE SEQUENCE</scope>
    <source>
        <strain evidence="2">3907-1M</strain>
    </source>
</reference>
<organism evidence="2">
    <name type="scientific">Thermodesulfovibrio autotrophicus</name>
    <dbReference type="NCBI Taxonomy" id="3118333"/>
    <lineage>
        <taxon>Bacteria</taxon>
        <taxon>Pseudomonadati</taxon>
        <taxon>Nitrospirota</taxon>
        <taxon>Thermodesulfovibrionia</taxon>
        <taxon>Thermodesulfovibrionales</taxon>
        <taxon>Thermodesulfovibrionaceae</taxon>
        <taxon>Thermodesulfovibrio</taxon>
    </lineage>
</organism>
<evidence type="ECO:0000313" key="2">
    <source>
        <dbReference type="EMBL" id="XCH47118.1"/>
    </source>
</evidence>